<organism evidence="1">
    <name type="scientific">Pithovirus LCPAC104</name>
    <dbReference type="NCBI Taxonomy" id="2506589"/>
    <lineage>
        <taxon>Viruses</taxon>
        <taxon>Pithoviruses</taxon>
    </lineage>
</organism>
<dbReference type="EMBL" id="MK500495">
    <property type="protein sequence ID" value="QBK90644.1"/>
    <property type="molecule type" value="Genomic_DNA"/>
</dbReference>
<evidence type="ECO:0000313" key="1">
    <source>
        <dbReference type="EMBL" id="QBK90644.1"/>
    </source>
</evidence>
<name>A0A481Z453_9VIRU</name>
<protein>
    <submittedName>
        <fullName evidence="1">Uncharacterized protein</fullName>
    </submittedName>
</protein>
<sequence>MSQYKVINYVNENLEIQELKIESIKYDHYLRISILRLLIWLEKNILKDPNRGIEIKKKLFSGFSFDDANLEYIIKSYKFWKTQI</sequence>
<gene>
    <name evidence="1" type="ORF">LCPAC104_01410</name>
</gene>
<proteinExistence type="predicted"/>
<accession>A0A481Z453</accession>
<reference evidence="1" key="1">
    <citation type="journal article" date="2019" name="MBio">
        <title>Virus Genomes from Deep Sea Sediments Expand the Ocean Megavirome and Support Independent Origins of Viral Gigantism.</title>
        <authorList>
            <person name="Backstrom D."/>
            <person name="Yutin N."/>
            <person name="Jorgensen S.L."/>
            <person name="Dharamshi J."/>
            <person name="Homa F."/>
            <person name="Zaremba-Niedwiedzka K."/>
            <person name="Spang A."/>
            <person name="Wolf Y.I."/>
            <person name="Koonin E.V."/>
            <person name="Ettema T.J."/>
        </authorList>
    </citation>
    <scope>NUCLEOTIDE SEQUENCE</scope>
</reference>